<protein>
    <submittedName>
        <fullName evidence="5">Membrane protein</fullName>
    </submittedName>
</protein>
<evidence type="ECO:0000256" key="1">
    <source>
        <dbReference type="SAM" id="MobiDB-lite"/>
    </source>
</evidence>
<feature type="transmembrane region" description="Helical" evidence="2">
    <location>
        <begin position="70"/>
        <end position="87"/>
    </location>
</feature>
<dbReference type="InterPro" id="IPR016937">
    <property type="entry name" value="UCP029727"/>
</dbReference>
<evidence type="ECO:0000313" key="5">
    <source>
        <dbReference type="EMBL" id="KPX50578.1"/>
    </source>
</evidence>
<name>A0AB34TYL6_PSEA0</name>
<comment type="caution">
    <text evidence="5">The sequence shown here is derived from an EMBL/GenBank/DDBJ whole genome shotgun (WGS) entry which is preliminary data.</text>
</comment>
<gene>
    <name evidence="5" type="ORF">ALO67_05088</name>
</gene>
<dbReference type="PIRSF" id="PIRSF029727">
    <property type="entry name" value="UCP029727"/>
    <property type="match status" value="1"/>
</dbReference>
<feature type="compositionally biased region" description="Low complexity" evidence="1">
    <location>
        <begin position="407"/>
        <end position="424"/>
    </location>
</feature>
<evidence type="ECO:0000256" key="2">
    <source>
        <dbReference type="SAM" id="Phobius"/>
    </source>
</evidence>
<organism evidence="5 6">
    <name type="scientific">Pseudomonas amygdali pv. hibisci</name>
    <dbReference type="NCBI Taxonomy" id="251723"/>
    <lineage>
        <taxon>Bacteria</taxon>
        <taxon>Pseudomonadati</taxon>
        <taxon>Pseudomonadota</taxon>
        <taxon>Gammaproteobacteria</taxon>
        <taxon>Pseudomonadales</taxon>
        <taxon>Pseudomonadaceae</taxon>
        <taxon>Pseudomonas</taxon>
        <taxon>Pseudomonas amygdali</taxon>
    </lineage>
</organism>
<feature type="transmembrane region" description="Helical" evidence="2">
    <location>
        <begin position="222"/>
        <end position="240"/>
    </location>
</feature>
<keyword evidence="2" id="KW-1133">Transmembrane helix</keyword>
<dbReference type="InterPro" id="IPR022606">
    <property type="entry name" value="DUF2914"/>
</dbReference>
<evidence type="ECO:0000259" key="3">
    <source>
        <dbReference type="Pfam" id="PF11141"/>
    </source>
</evidence>
<dbReference type="InterPro" id="IPR045968">
    <property type="entry name" value="DUF5924"/>
</dbReference>
<dbReference type="Pfam" id="PF19346">
    <property type="entry name" value="DUF5924"/>
    <property type="match status" value="1"/>
</dbReference>
<keyword evidence="2" id="KW-0812">Transmembrane</keyword>
<accession>A0AB34TYL6</accession>
<feature type="transmembrane region" description="Helical" evidence="2">
    <location>
        <begin position="45"/>
        <end position="64"/>
    </location>
</feature>
<feature type="domain" description="DUF5924" evidence="4">
    <location>
        <begin position="30"/>
        <end position="286"/>
    </location>
</feature>
<dbReference type="EMBL" id="LJQN01000156">
    <property type="protein sequence ID" value="KPX50578.1"/>
    <property type="molecule type" value="Genomic_DNA"/>
</dbReference>
<dbReference type="AlphaFoldDB" id="A0AB34TYL6"/>
<evidence type="ECO:0000313" key="6">
    <source>
        <dbReference type="Proteomes" id="UP000050545"/>
    </source>
</evidence>
<feature type="transmembrane region" description="Helical" evidence="2">
    <location>
        <begin position="166"/>
        <end position="190"/>
    </location>
</feature>
<feature type="transmembrane region" description="Helical" evidence="2">
    <location>
        <begin position="196"/>
        <end position="215"/>
    </location>
</feature>
<sequence length="424" mass="47348">MHWWCWLRAALVTLRGFLYEQNRVNPRMLDVNRYVTPVLNLMQRYPGLIAAFGFVSGIASFILVDRQAGLATWIAVVMLISWLWLMVENTMVGLLNKALGREIPQGLLRYGTQMIHQESLFFVLPFFFITTTWNSGQAVFTAVLGAAGLISIIDPLYYKWLAPRRWLFMTLHTLTLFAALLTALPIILHLTTAESYKLALGVAMVLSAPSLMSNFPLNTWRSALAVISIILAIGAAGWLLRSWVPPATLWLTEVAVSPDFDNKNRTPGDSISLISAKQLRNGGLYAYTAINAPRGLDERIYHVWWHEGEEMDRIALDIHGGRKEGYRAWTRKQNFPEDVTGRWQVRVLTEDGQMIGVLRFVVTDNDQPAVKRPTGRIIKLKPGGDSAEEATPESAPADQPKQEKQEAAPAESAPAESAPQAPAQ</sequence>
<reference evidence="5 6" key="1">
    <citation type="submission" date="2015-09" db="EMBL/GenBank/DDBJ databases">
        <title>Genome announcement of multiple Pseudomonas syringae strains.</title>
        <authorList>
            <person name="Thakur S."/>
            <person name="Wang P.W."/>
            <person name="Gong Y."/>
            <person name="Weir B.S."/>
            <person name="Guttman D.S."/>
        </authorList>
    </citation>
    <scope>NUCLEOTIDE SEQUENCE [LARGE SCALE GENOMIC DNA]</scope>
    <source>
        <strain evidence="5 6">ICMP9623</strain>
    </source>
</reference>
<dbReference type="Proteomes" id="UP000050545">
    <property type="component" value="Unassembled WGS sequence"/>
</dbReference>
<feature type="domain" description="DUF2914" evidence="3">
    <location>
        <begin position="297"/>
        <end position="362"/>
    </location>
</feature>
<feature type="transmembrane region" description="Helical" evidence="2">
    <location>
        <begin position="135"/>
        <end position="154"/>
    </location>
</feature>
<feature type="region of interest" description="Disordered" evidence="1">
    <location>
        <begin position="377"/>
        <end position="424"/>
    </location>
</feature>
<evidence type="ECO:0000259" key="4">
    <source>
        <dbReference type="Pfam" id="PF19346"/>
    </source>
</evidence>
<keyword evidence="2" id="KW-0472">Membrane</keyword>
<proteinExistence type="predicted"/>
<dbReference type="Pfam" id="PF11141">
    <property type="entry name" value="DUF2914"/>
    <property type="match status" value="1"/>
</dbReference>